<feature type="transmembrane region" description="Helical" evidence="5">
    <location>
        <begin position="147"/>
        <end position="167"/>
    </location>
</feature>
<keyword evidence="3 5" id="KW-1133">Transmembrane helix</keyword>
<reference evidence="6 7" key="2">
    <citation type="journal article" date="2016" name="Int. J. Syst. Evol. Microbiol.">
        <title>Lutibacter profundi sp. nov., isolated from a deep-sea hydrothermal system on the Arctic Mid-Ocean Ridge and emended description of the genus Lutibacter.</title>
        <authorList>
            <person name="Le Moine Bauer S."/>
            <person name="Roalkvam I."/>
            <person name="Steen I.H."/>
            <person name="Dahle H."/>
        </authorList>
    </citation>
    <scope>NUCLEOTIDE SEQUENCE [LARGE SCALE GENOMIC DNA]</scope>
    <source>
        <strain evidence="6 7">LP1</strain>
    </source>
</reference>
<dbReference type="KEGG" id="lut:Lupro_02165"/>
<evidence type="ECO:0000256" key="4">
    <source>
        <dbReference type="ARBA" id="ARBA00023136"/>
    </source>
</evidence>
<organism evidence="6 7">
    <name type="scientific">Lutibacter profundi</name>
    <dbReference type="NCBI Taxonomy" id="1622118"/>
    <lineage>
        <taxon>Bacteria</taxon>
        <taxon>Pseudomonadati</taxon>
        <taxon>Bacteroidota</taxon>
        <taxon>Flavobacteriia</taxon>
        <taxon>Flavobacteriales</taxon>
        <taxon>Flavobacteriaceae</taxon>
        <taxon>Lutibacter</taxon>
    </lineage>
</organism>
<dbReference type="OrthoDB" id="654481at2"/>
<sequence length="223" mass="24967">MTYIALILSVLVGLAIVFGLKPNNKTIQLLLAFSGAYLLSISILHLLPEVYTTKEVNVGLFILIGLLLQLILDFFSKGAEHGHIHEKKNTIFPWALFISLSIHAFMEGIPLAHNLHHERLLWAIVVHKIPISIILGTFFVNSNIPKFNAIAFLLLFSLMSPLGSLAGENFHFLTIYKTEITAIIIGIFLHISTIILFESSKDHTFNLFKFIAILIGMFVAYLV</sequence>
<keyword evidence="2 5" id="KW-0812">Transmembrane</keyword>
<evidence type="ECO:0000256" key="3">
    <source>
        <dbReference type="ARBA" id="ARBA00022989"/>
    </source>
</evidence>
<evidence type="ECO:0000256" key="2">
    <source>
        <dbReference type="ARBA" id="ARBA00022692"/>
    </source>
</evidence>
<protein>
    <submittedName>
        <fullName evidence="6">ZIP family metal transporter</fullName>
    </submittedName>
</protein>
<feature type="transmembrane region" description="Helical" evidence="5">
    <location>
        <begin position="121"/>
        <end position="141"/>
    </location>
</feature>
<proteinExistence type="predicted"/>
<dbReference type="STRING" id="1622118.Lupro_02165"/>
<gene>
    <name evidence="6" type="ORF">Lupro_02165</name>
</gene>
<comment type="subcellular location">
    <subcellularLocation>
        <location evidence="1">Membrane</location>
        <topology evidence="1">Multi-pass membrane protein</topology>
    </subcellularLocation>
</comment>
<evidence type="ECO:0000256" key="5">
    <source>
        <dbReference type="SAM" id="Phobius"/>
    </source>
</evidence>
<evidence type="ECO:0000256" key="1">
    <source>
        <dbReference type="ARBA" id="ARBA00004141"/>
    </source>
</evidence>
<keyword evidence="7" id="KW-1185">Reference proteome</keyword>
<feature type="transmembrane region" description="Helical" evidence="5">
    <location>
        <begin position="91"/>
        <end position="109"/>
    </location>
</feature>
<dbReference type="PATRIC" id="fig|1622118.3.peg.444"/>
<dbReference type="EMBL" id="CP013355">
    <property type="protein sequence ID" value="AMC10125.1"/>
    <property type="molecule type" value="Genomic_DNA"/>
</dbReference>
<dbReference type="Proteomes" id="UP000059672">
    <property type="component" value="Chromosome"/>
</dbReference>
<evidence type="ECO:0000313" key="6">
    <source>
        <dbReference type="EMBL" id="AMC10125.1"/>
    </source>
</evidence>
<feature type="transmembrane region" description="Helical" evidence="5">
    <location>
        <begin position="179"/>
        <end position="197"/>
    </location>
</feature>
<dbReference type="PANTHER" id="PTHR11040">
    <property type="entry name" value="ZINC/IRON TRANSPORTER"/>
    <property type="match status" value="1"/>
</dbReference>
<reference evidence="7" key="1">
    <citation type="submission" date="2015-12" db="EMBL/GenBank/DDBJ databases">
        <title>Complete genome sequence of Lutibacter profundus strain LP1.</title>
        <authorList>
            <person name="Wissuwa J."/>
            <person name="Le Moine Bauer S."/>
            <person name="Stokke R."/>
            <person name="Dahle H."/>
            <person name="Steen I.H."/>
        </authorList>
    </citation>
    <scope>NUCLEOTIDE SEQUENCE [LARGE SCALE GENOMIC DNA]</scope>
    <source>
        <strain evidence="7">LP1</strain>
    </source>
</reference>
<keyword evidence="4 5" id="KW-0472">Membrane</keyword>
<dbReference type="PANTHER" id="PTHR11040:SF44">
    <property type="entry name" value="PROTEIN ZNTC-RELATED"/>
    <property type="match status" value="1"/>
</dbReference>
<accession>A0A0X8G4Y5</accession>
<dbReference type="RefSeq" id="WP_068205875.1">
    <property type="nucleotide sequence ID" value="NZ_CP013355.1"/>
</dbReference>
<dbReference type="Pfam" id="PF02535">
    <property type="entry name" value="Zip"/>
    <property type="match status" value="1"/>
</dbReference>
<dbReference type="GO" id="GO:0016020">
    <property type="term" value="C:membrane"/>
    <property type="evidence" value="ECO:0007669"/>
    <property type="project" value="UniProtKB-SubCell"/>
</dbReference>
<dbReference type="AlphaFoldDB" id="A0A0X8G4Y5"/>
<feature type="transmembrane region" description="Helical" evidence="5">
    <location>
        <begin position="203"/>
        <end position="222"/>
    </location>
</feature>
<feature type="transmembrane region" description="Helical" evidence="5">
    <location>
        <begin position="59"/>
        <end position="79"/>
    </location>
</feature>
<feature type="transmembrane region" description="Helical" evidence="5">
    <location>
        <begin position="29"/>
        <end position="47"/>
    </location>
</feature>
<evidence type="ECO:0000313" key="7">
    <source>
        <dbReference type="Proteomes" id="UP000059672"/>
    </source>
</evidence>
<dbReference type="GO" id="GO:0005385">
    <property type="term" value="F:zinc ion transmembrane transporter activity"/>
    <property type="evidence" value="ECO:0007669"/>
    <property type="project" value="TreeGrafter"/>
</dbReference>
<dbReference type="InterPro" id="IPR003689">
    <property type="entry name" value="ZIP"/>
</dbReference>
<name>A0A0X8G4Y5_9FLAO</name>